<dbReference type="PANTHER" id="PTHR36836:SF1">
    <property type="entry name" value="COLANIC ACID BIOSYNTHESIS PROTEIN WCAK"/>
    <property type="match status" value="1"/>
</dbReference>
<evidence type="ECO:0000313" key="2">
    <source>
        <dbReference type="EMBL" id="NOV97556.1"/>
    </source>
</evidence>
<comment type="caution">
    <text evidence="2">The sequence shown here is derived from an EMBL/GenBank/DDBJ whole genome shotgun (WGS) entry which is preliminary data.</text>
</comment>
<dbReference type="EMBL" id="JABEZU010000002">
    <property type="protein sequence ID" value="NOV97556.1"/>
    <property type="molecule type" value="Genomic_DNA"/>
</dbReference>
<gene>
    <name evidence="2" type="ORF">HDG69_002131</name>
</gene>
<evidence type="ECO:0000259" key="1">
    <source>
        <dbReference type="Pfam" id="PF04230"/>
    </source>
</evidence>
<protein>
    <recommendedName>
        <fullName evidence="1">Polysaccharide pyruvyl transferase domain-containing protein</fullName>
    </recommendedName>
</protein>
<feature type="domain" description="Polysaccharide pyruvyl transferase" evidence="1">
    <location>
        <begin position="75"/>
        <end position="331"/>
    </location>
</feature>
<proteinExistence type="predicted"/>
<dbReference type="Pfam" id="PF04230">
    <property type="entry name" value="PS_pyruv_trans"/>
    <property type="match status" value="1"/>
</dbReference>
<dbReference type="PANTHER" id="PTHR36836">
    <property type="entry name" value="COLANIC ACID BIOSYNTHESIS PROTEIN WCAK"/>
    <property type="match status" value="1"/>
</dbReference>
<reference evidence="2 3" key="1">
    <citation type="submission" date="2020-05" db="EMBL/GenBank/DDBJ databases">
        <title>Genomic Encyclopedia of Type Strains, Phase III (KMG-III): the genomes of soil and plant-associated and newly described type strains.</title>
        <authorList>
            <person name="Whitman W."/>
        </authorList>
    </citation>
    <scope>NUCLEOTIDE SEQUENCE [LARGE SCALE GENOMIC DNA]</scope>
    <source>
        <strain evidence="2 3">KCTC 19046</strain>
    </source>
</reference>
<dbReference type="InterPro" id="IPR007345">
    <property type="entry name" value="Polysacch_pyruvyl_Trfase"/>
</dbReference>
<keyword evidence="3" id="KW-1185">Reference proteome</keyword>
<evidence type="ECO:0000313" key="3">
    <source>
        <dbReference type="Proteomes" id="UP000757540"/>
    </source>
</evidence>
<dbReference type="Proteomes" id="UP000757540">
    <property type="component" value="Unassembled WGS sequence"/>
</dbReference>
<dbReference type="RefSeq" id="WP_171783748.1">
    <property type="nucleotide sequence ID" value="NZ_BAAAML010000009.1"/>
</dbReference>
<organism evidence="2 3">
    <name type="scientific">Isoptericola halotolerans</name>
    <dbReference type="NCBI Taxonomy" id="300560"/>
    <lineage>
        <taxon>Bacteria</taxon>
        <taxon>Bacillati</taxon>
        <taxon>Actinomycetota</taxon>
        <taxon>Actinomycetes</taxon>
        <taxon>Micrococcales</taxon>
        <taxon>Promicromonosporaceae</taxon>
        <taxon>Isoptericola</taxon>
    </lineage>
</organism>
<sequence>MRRRTCVLRMHEAQTRLNWGGRSTSLALAEILEQHAGRSIVSTIGAPHILGQLCDIDVRTDGRSVFELVDDLAVEIAAPRPATTKLAEIHDALTAADELVVNGEGDFILTERLTLVRTMAMMRAAKLLGKPVFLVNSILSYAGGRSDAHALAREEVGRTLARCDAVCYRDPASLALHGELYPEISASWLPDALFAWAPHADRLADRVGFSPVAEGLPLAVHRMLADGDPYVVLSGTSLAGVDTDDFRATVAPLGERLRADGTHLVFAGSDTPDRKLAESLTGLDVHQVDPRVPLAAASLLLWHAAAMISGRYHPSILASLGGTPFLLMASNSHKTRSLLDVVDSGWRADEQPFFTGGRAQAEALTLAVGDVAGRRAPRQQVRHSARTNGATVARGLAELLA</sequence>
<name>A0ABX2A4P8_9MICO</name>
<accession>A0ABX2A4P8</accession>